<evidence type="ECO:0000256" key="4">
    <source>
        <dbReference type="ARBA" id="ARBA00022825"/>
    </source>
</evidence>
<organism evidence="10 11">
    <name type="scientific">Alteromonas alba</name>
    <dbReference type="NCBI Taxonomy" id="2079529"/>
    <lineage>
        <taxon>Bacteria</taxon>
        <taxon>Pseudomonadati</taxon>
        <taxon>Pseudomonadota</taxon>
        <taxon>Gammaproteobacteria</taxon>
        <taxon>Alteromonadales</taxon>
        <taxon>Alteromonadaceae</taxon>
        <taxon>Alteromonas/Salinimonas group</taxon>
        <taxon>Alteromonas</taxon>
    </lineage>
</organism>
<protein>
    <submittedName>
        <fullName evidence="10">Peptidase S8</fullName>
    </submittedName>
</protein>
<dbReference type="InterPro" id="IPR003137">
    <property type="entry name" value="PA_domain"/>
</dbReference>
<dbReference type="Proteomes" id="UP000238949">
    <property type="component" value="Unassembled WGS sequence"/>
</dbReference>
<feature type="active site" description="Charge relay system" evidence="5 6">
    <location>
        <position position="242"/>
    </location>
</feature>
<dbReference type="EMBL" id="PVNP01000203">
    <property type="protein sequence ID" value="PRO71586.1"/>
    <property type="molecule type" value="Genomic_DNA"/>
</dbReference>
<name>A0A2S9V542_9ALTE</name>
<sequence>MARTNDNEHYISRAAVLKNNPYRTRILFFSLWSINVKQLSLITRAVSVTLLANASLAAAQQISPTSVNKPIHRLNPTTNPIKNQVDGTQTYIIQLHEPSVAQYNGGIKGYAATNPKTRLQTSRVAKANRGKLDASASHVTAYRDYLQQRQQTVLGKIAQITGQASATRQLQFAINGIVLQLTPAQAEKVKALSGVKSVEADRKLKLSSDTSPELTGATGVWAGATLAGTSALGEGTVVAIFDTGINTDHPSFAATGGDGYTHTNPLGSGNYLGDCAGSYPSLCNDKLIGVYSYPLITNQYADTDVFPPGLPRNGEDYNGHGSHVAGTAAGNILYDVPSVGLAYDLEESDGYAGEFTFDQISGIAPHANIISFQVCLPGENDDEYNGCYANLAVTAIDDAIASGVVDAINYSISGGDEVWGNTLSEAWLSANNAGIFVAHSAGNDGPDASTSDKLSPWLTPVAATTHGRTLDLSKSIGSFIGGSGAPATISGQSNTGSITADIVYAGDYPNANDPNGDPAQCLEPYPAGTFNGEIVVCDRGDIARIQKAINVSQGGAGGYVLANVEGGAENLVPDEYVIPGIHIAASDGDSLKTWLASGSNHRATITATAGIRSVDSSLADKVASFSSRGPNTQFSTLLPMISAPGVDIYAAYSDEHYGHETTGPAPADYAYLDGTSMASPHVAGAALLLRELHPDWSADAIRSALMMTAETDIGLNGSTAQANWLDMGAGRIQIDAAANAGLIMEETQANYEAADPNSGGEPKTLNIPALVDNNCLIECTWQRTFTATRNGTWTFSLDDMDSGLALEAQPASMTLSAGQSQTVTFTLSTWNVADNDWVYGDVLINGNDNSPQHMPVAVVASNGNFPDFVERTSHRNADSAVLEDLLAIEITDFTYEVTGLTMGTKVSGNVAEDSDPSDFYDNLNDGVYTLDVVVEEGTPRFVAQTTESSAPDLDLYIAYDNNSDGVFDEDELLGLSAGYSWNEYISIESPPAGTYRIYVHNFTGSDLQQDSFTLDYALVGSSSDGSLSIDAPTSVALRESFDMRILWSLDSSIPGDRFYASVALGSSAQTPDNLGIIPVDIIRGENDVQLAVDGSDRVSPGDTVNYTVNVLANTSTEDRNYEIDVTIPEGTSVVAGSVTDGGAVNGNTISWSITQNVTAGVSGYSVTTPETNGQCRVDTNSNDGYIDLLALGYQPLQGSGSELLAAFPVAVNVLGEQWNGIAVSSKGFITPASAAVNAFPAINRMLADESYSGAVLAPLWRDWSFTDDAGSGITVATLDNGATTVVEWTGLQSGGHSADMQVILNHHAGPGEPSVIYAYRNVSSGTESLAGTVGWQDQNGELGTTLAFNSANANNPGGEVESLIQSGTVLCLTPQTSTTATGPADLDFSLQVDANAELTGSLAVTVASQVPNIPGTQEEIGEVNTEVQMHAAPELLIDGSEQASISLTELQASVLPISVTDANGDNVSLSVEQLSGPAATINVAGEVVTVTPASVDAGTALRLRVTATDEYGFTDTATVDITVTPNQPPVLSVSAPSSVQEGATITIRASASDPEDDEIVFTINGVQGSTFSSTAPDTDDSTSVSFTVTATDGQNTVTETVTVTVTNRPSGGGGSLSLVWLGGLMIAFISRRRKRIH</sequence>
<dbReference type="InterPro" id="IPR045051">
    <property type="entry name" value="SBT"/>
</dbReference>
<accession>A0A2S9V542</accession>
<evidence type="ECO:0000313" key="10">
    <source>
        <dbReference type="EMBL" id="PRO71586.1"/>
    </source>
</evidence>
<dbReference type="InterPro" id="IPR046450">
    <property type="entry name" value="PA_dom_sf"/>
</dbReference>
<keyword evidence="11" id="KW-1185">Reference proteome</keyword>
<feature type="active site" description="Charge relay system" evidence="5 6">
    <location>
        <position position="676"/>
    </location>
</feature>
<dbReference type="InterPro" id="IPR022398">
    <property type="entry name" value="Peptidase_S8_His-AS"/>
</dbReference>
<evidence type="ECO:0000256" key="2">
    <source>
        <dbReference type="ARBA" id="ARBA00022670"/>
    </source>
</evidence>
<dbReference type="SUPFAM" id="SSF52025">
    <property type="entry name" value="PA domain"/>
    <property type="match status" value="1"/>
</dbReference>
<keyword evidence="3 6" id="KW-0378">Hydrolase</keyword>
<dbReference type="SUPFAM" id="SSF52743">
    <property type="entry name" value="Subtilisin-like"/>
    <property type="match status" value="1"/>
</dbReference>
<reference evidence="11" key="1">
    <citation type="journal article" date="2020" name="Int. J. Syst. Evol. Microbiol.">
        <title>Alteromonas alba sp. nov., a marine bacterium isolated from the seawater of the West Pacific Ocean.</title>
        <authorList>
            <person name="Sun C."/>
            <person name="Wu Y.-H."/>
            <person name="Xamxidin M."/>
            <person name="Cheng H."/>
            <person name="Xu X.-W."/>
        </authorList>
    </citation>
    <scope>NUCLEOTIDE SEQUENCE [LARGE SCALE GENOMIC DNA]</scope>
    <source>
        <strain evidence="11">190</strain>
    </source>
</reference>
<dbReference type="InterPro" id="IPR036852">
    <property type="entry name" value="Peptidase_S8/S53_dom_sf"/>
</dbReference>
<dbReference type="GO" id="GO:0006508">
    <property type="term" value="P:proteolysis"/>
    <property type="evidence" value="ECO:0007669"/>
    <property type="project" value="UniProtKB-KW"/>
</dbReference>
<dbReference type="InterPro" id="IPR010259">
    <property type="entry name" value="S8pro/Inhibitor_I9"/>
</dbReference>
<dbReference type="Gene3D" id="3.40.50.200">
    <property type="entry name" value="Peptidase S8/S53 domain"/>
    <property type="match status" value="1"/>
</dbReference>
<dbReference type="CDD" id="cd02120">
    <property type="entry name" value="PA_subtilisin_like"/>
    <property type="match status" value="1"/>
</dbReference>
<feature type="domain" description="Peptidase S8/S53" evidence="7">
    <location>
        <begin position="233"/>
        <end position="711"/>
    </location>
</feature>
<evidence type="ECO:0000256" key="5">
    <source>
        <dbReference type="PIRSR" id="PIRSR615500-1"/>
    </source>
</evidence>
<keyword evidence="2 6" id="KW-0645">Protease</keyword>
<dbReference type="GO" id="GO:0004252">
    <property type="term" value="F:serine-type endopeptidase activity"/>
    <property type="evidence" value="ECO:0007669"/>
    <property type="project" value="UniProtKB-UniRule"/>
</dbReference>
<evidence type="ECO:0000256" key="3">
    <source>
        <dbReference type="ARBA" id="ARBA00022801"/>
    </source>
</evidence>
<dbReference type="Pfam" id="PF00082">
    <property type="entry name" value="Peptidase_S8"/>
    <property type="match status" value="1"/>
</dbReference>
<evidence type="ECO:0000256" key="6">
    <source>
        <dbReference type="PROSITE-ProRule" id="PRU01240"/>
    </source>
</evidence>
<proteinExistence type="inferred from homology"/>
<dbReference type="PROSITE" id="PS51892">
    <property type="entry name" value="SUBTILASE"/>
    <property type="match status" value="1"/>
</dbReference>
<comment type="caution">
    <text evidence="10">The sequence shown here is derived from an EMBL/GenBank/DDBJ whole genome shotgun (WGS) entry which is preliminary data.</text>
</comment>
<dbReference type="Pfam" id="PF05922">
    <property type="entry name" value="Inhibitor_I9"/>
    <property type="match status" value="1"/>
</dbReference>
<dbReference type="InterPro" id="IPR023828">
    <property type="entry name" value="Peptidase_S8_Ser-AS"/>
</dbReference>
<feature type="domain" description="Inhibitor I9" evidence="9">
    <location>
        <begin position="90"/>
        <end position="206"/>
    </location>
</feature>
<feature type="active site" description="Charge relay system" evidence="5 6">
    <location>
        <position position="320"/>
    </location>
</feature>
<dbReference type="OrthoDB" id="614750at2"/>
<dbReference type="Pfam" id="PF17963">
    <property type="entry name" value="Big_9"/>
    <property type="match status" value="1"/>
</dbReference>
<dbReference type="Gene3D" id="3.50.30.30">
    <property type="match status" value="1"/>
</dbReference>
<dbReference type="InterPro" id="IPR013783">
    <property type="entry name" value="Ig-like_fold"/>
</dbReference>
<evidence type="ECO:0000256" key="1">
    <source>
        <dbReference type="ARBA" id="ARBA00011073"/>
    </source>
</evidence>
<gene>
    <name evidence="10" type="ORF">C6Y40_20865</name>
</gene>
<dbReference type="PROSITE" id="PS00137">
    <property type="entry name" value="SUBTILASE_HIS"/>
    <property type="match status" value="1"/>
</dbReference>
<evidence type="ECO:0000259" key="8">
    <source>
        <dbReference type="Pfam" id="PF02225"/>
    </source>
</evidence>
<evidence type="ECO:0000259" key="7">
    <source>
        <dbReference type="Pfam" id="PF00082"/>
    </source>
</evidence>
<dbReference type="PROSITE" id="PS00138">
    <property type="entry name" value="SUBTILASE_SER"/>
    <property type="match status" value="1"/>
</dbReference>
<dbReference type="PANTHER" id="PTHR10795">
    <property type="entry name" value="PROPROTEIN CONVERTASE SUBTILISIN/KEXIN"/>
    <property type="match status" value="1"/>
</dbReference>
<evidence type="ECO:0000259" key="9">
    <source>
        <dbReference type="Pfam" id="PF05922"/>
    </source>
</evidence>
<dbReference type="PRINTS" id="PR00723">
    <property type="entry name" value="SUBTILISIN"/>
</dbReference>
<dbReference type="Gene3D" id="2.60.40.10">
    <property type="entry name" value="Immunoglobulins"/>
    <property type="match status" value="2"/>
</dbReference>
<dbReference type="Pfam" id="PF02225">
    <property type="entry name" value="PA"/>
    <property type="match status" value="1"/>
</dbReference>
<keyword evidence="4 6" id="KW-0720">Serine protease</keyword>
<dbReference type="InterPro" id="IPR015500">
    <property type="entry name" value="Peptidase_S8_subtilisin-rel"/>
</dbReference>
<comment type="similarity">
    <text evidence="1 6">Belongs to the peptidase S8 family.</text>
</comment>
<evidence type="ECO:0000313" key="11">
    <source>
        <dbReference type="Proteomes" id="UP000238949"/>
    </source>
</evidence>
<feature type="domain" description="PA" evidence="8">
    <location>
        <begin position="499"/>
        <end position="591"/>
    </location>
</feature>
<dbReference type="InterPro" id="IPR000209">
    <property type="entry name" value="Peptidase_S8/S53_dom"/>
</dbReference>